<name>A0A0H3G071_ZYMMA</name>
<organism evidence="7 8">
    <name type="scientific">Zymomonas mobilis subsp. mobilis (strain ATCC 10988 / DSM 424 / LMG 404 / NCIMB 8938 / NRRL B-806 / ZM1)</name>
    <dbReference type="NCBI Taxonomy" id="555217"/>
    <lineage>
        <taxon>Bacteria</taxon>
        <taxon>Pseudomonadati</taxon>
        <taxon>Pseudomonadota</taxon>
        <taxon>Alphaproteobacteria</taxon>
        <taxon>Sphingomonadales</taxon>
        <taxon>Zymomonadaceae</taxon>
        <taxon>Zymomonas</taxon>
    </lineage>
</organism>
<reference evidence="7 8" key="1">
    <citation type="journal article" date="2011" name="J. Bacteriol.">
        <title>Genome sequence of the ethanol-producing Zymomonas mobilis subsp. mobilis lectotype strain ATCC 10988.</title>
        <authorList>
            <person name="Pappas K.M."/>
            <person name="Kouvelis V.N."/>
            <person name="Saunders E."/>
            <person name="Brettin T.S."/>
            <person name="Bruce D."/>
            <person name="Detter C."/>
            <person name="Balakireva M."/>
            <person name="Han C.S."/>
            <person name="Savvakis G."/>
            <person name="Kyrpides N.C."/>
            <person name="Typas M.A."/>
        </authorList>
    </citation>
    <scope>NUCLEOTIDE SEQUENCE [LARGE SCALE GENOMIC DNA]</scope>
    <source>
        <strain evidence="8">ATCC 10988 / DSM 424 / CCUG 17860 / LMG 404 / NCIMB 8938 / NRRL B-806 / ZM1</strain>
    </source>
</reference>
<dbReference type="KEGG" id="zmm:Zmob_0331"/>
<keyword evidence="2" id="KW-1003">Cell membrane</keyword>
<dbReference type="RefSeq" id="WP_014500453.1">
    <property type="nucleotide sequence ID" value="NC_017262.1"/>
</dbReference>
<dbReference type="GO" id="GO:0005886">
    <property type="term" value="C:plasma membrane"/>
    <property type="evidence" value="ECO:0007669"/>
    <property type="project" value="UniProtKB-SubCell"/>
</dbReference>
<dbReference type="PANTHER" id="PTHR39087">
    <property type="entry name" value="UPF0104 MEMBRANE PROTEIN MJ1595"/>
    <property type="match status" value="1"/>
</dbReference>
<proteinExistence type="predicted"/>
<evidence type="ECO:0000313" key="7">
    <source>
        <dbReference type="EMBL" id="AEH62181.1"/>
    </source>
</evidence>
<feature type="transmembrane region" description="Helical" evidence="6">
    <location>
        <begin position="222"/>
        <end position="244"/>
    </location>
</feature>
<sequence length="329" mass="35709">MTGKNKDKPWSRIIILAASLTGFILALYFMHRIGFHNIFSAVASIGVEGFLLFCFFSVIVLLLLGAAWFSVTPNQSLRKMPLFSWGRTIREAASEILPFSQIGGIILGARTLTGAGLPFQLVYASMIVDMTAEMASQLIFTLFGVGTISFYYFGGGKAMSIQPLSYAGLGVIVVILLLFILFQRPILNVAGSLAEKIVPGAGDNIRDVSNKMTEIYHQPMKLLASFTFNMLAWVVGASSAWVALRFMGVQVSLTAVLTIESLIFALRSAAFIVPGAIGLQEGAYILMAPLFGLTGAEMIALSLLKRARDISIGVPALLLWQINESRRLL</sequence>
<dbReference type="HOGENOM" id="CLU_052307_0_0_5"/>
<evidence type="ECO:0000313" key="8">
    <source>
        <dbReference type="Proteomes" id="UP000001494"/>
    </source>
</evidence>
<protein>
    <submittedName>
        <fullName evidence="7">Uncharacterized protein</fullName>
    </submittedName>
</protein>
<dbReference type="OrthoDB" id="7348988at2"/>
<keyword evidence="5 6" id="KW-0472">Membrane</keyword>
<evidence type="ECO:0000256" key="2">
    <source>
        <dbReference type="ARBA" id="ARBA00022475"/>
    </source>
</evidence>
<accession>A0A0H3G071</accession>
<evidence type="ECO:0000256" key="3">
    <source>
        <dbReference type="ARBA" id="ARBA00022692"/>
    </source>
</evidence>
<comment type="subcellular location">
    <subcellularLocation>
        <location evidence="1">Cell membrane</location>
        <topology evidence="1">Multi-pass membrane protein</topology>
    </subcellularLocation>
</comment>
<feature type="transmembrane region" description="Helical" evidence="6">
    <location>
        <begin position="92"/>
        <end position="114"/>
    </location>
</feature>
<feature type="transmembrane region" description="Helical" evidence="6">
    <location>
        <begin position="12"/>
        <end position="30"/>
    </location>
</feature>
<feature type="transmembrane region" description="Helical" evidence="6">
    <location>
        <begin position="134"/>
        <end position="152"/>
    </location>
</feature>
<feature type="transmembrane region" description="Helical" evidence="6">
    <location>
        <begin position="164"/>
        <end position="182"/>
    </location>
</feature>
<gene>
    <name evidence="7" type="ordered locus">Zmob_0331</name>
</gene>
<dbReference type="PANTHER" id="PTHR39087:SF2">
    <property type="entry name" value="UPF0104 MEMBRANE PROTEIN MJ1595"/>
    <property type="match status" value="1"/>
</dbReference>
<evidence type="ECO:0000256" key="5">
    <source>
        <dbReference type="ARBA" id="ARBA00023136"/>
    </source>
</evidence>
<dbReference type="Pfam" id="PF03706">
    <property type="entry name" value="LPG_synthase_TM"/>
    <property type="match status" value="1"/>
</dbReference>
<dbReference type="Proteomes" id="UP000001494">
    <property type="component" value="Chromosome"/>
</dbReference>
<dbReference type="InterPro" id="IPR022791">
    <property type="entry name" value="L-PG_synthase/AglD"/>
</dbReference>
<feature type="transmembrane region" description="Helical" evidence="6">
    <location>
        <begin position="50"/>
        <end position="71"/>
    </location>
</feature>
<keyword evidence="3 6" id="KW-0812">Transmembrane</keyword>
<feature type="transmembrane region" description="Helical" evidence="6">
    <location>
        <begin position="283"/>
        <end position="304"/>
    </location>
</feature>
<keyword evidence="4 6" id="KW-1133">Transmembrane helix</keyword>
<dbReference type="eggNOG" id="COG0392">
    <property type="taxonomic scope" value="Bacteria"/>
</dbReference>
<dbReference type="NCBIfam" id="TIGR03476">
    <property type="entry name" value="HpnL"/>
    <property type="match status" value="1"/>
</dbReference>
<dbReference type="AlphaFoldDB" id="A0A0H3G071"/>
<feature type="transmembrane region" description="Helical" evidence="6">
    <location>
        <begin position="256"/>
        <end position="277"/>
    </location>
</feature>
<evidence type="ECO:0000256" key="6">
    <source>
        <dbReference type="SAM" id="Phobius"/>
    </source>
</evidence>
<evidence type="ECO:0000256" key="1">
    <source>
        <dbReference type="ARBA" id="ARBA00004651"/>
    </source>
</evidence>
<dbReference type="EMBL" id="CP002850">
    <property type="protein sequence ID" value="AEH62181.1"/>
    <property type="molecule type" value="Genomic_DNA"/>
</dbReference>
<evidence type="ECO:0000256" key="4">
    <source>
        <dbReference type="ARBA" id="ARBA00022989"/>
    </source>
</evidence>